<dbReference type="AlphaFoldDB" id="A0A1J5RDB4"/>
<gene>
    <name evidence="1" type="ORF">GALL_280890</name>
</gene>
<name>A0A1J5RDB4_9ZZZZ</name>
<accession>A0A1J5RDB4</accession>
<reference evidence="1" key="1">
    <citation type="submission" date="2016-10" db="EMBL/GenBank/DDBJ databases">
        <title>Sequence of Gallionella enrichment culture.</title>
        <authorList>
            <person name="Poehlein A."/>
            <person name="Muehling M."/>
            <person name="Daniel R."/>
        </authorList>
    </citation>
    <scope>NUCLEOTIDE SEQUENCE</scope>
</reference>
<protein>
    <recommendedName>
        <fullName evidence="2">DUF4440 domain-containing protein</fullName>
    </recommendedName>
</protein>
<organism evidence="1">
    <name type="scientific">mine drainage metagenome</name>
    <dbReference type="NCBI Taxonomy" id="410659"/>
    <lineage>
        <taxon>unclassified sequences</taxon>
        <taxon>metagenomes</taxon>
        <taxon>ecological metagenomes</taxon>
    </lineage>
</organism>
<evidence type="ECO:0008006" key="2">
    <source>
        <dbReference type="Google" id="ProtNLM"/>
    </source>
</evidence>
<dbReference type="EMBL" id="MLJW01000308">
    <property type="protein sequence ID" value="OIQ89999.1"/>
    <property type="molecule type" value="Genomic_DNA"/>
</dbReference>
<comment type="caution">
    <text evidence="1">The sequence shown here is derived from an EMBL/GenBank/DDBJ whole genome shotgun (WGS) entry which is preliminary data.</text>
</comment>
<evidence type="ECO:0000313" key="1">
    <source>
        <dbReference type="EMBL" id="OIQ89999.1"/>
    </source>
</evidence>
<proteinExistence type="predicted"/>
<sequence>MKPIRTVVMALVFVSMCGIVSARASVNNEDLRSILGVQYGMLEDVQQYANAGNYAAIYASLADDYTGVVDRDRFLRVCERLKWTVRAIEIGKVTIHMSIAYAPVRAVSIAGSREIKIDTVVFWIKSKDGWKMLNFPFLDPNLPDFGAIPESLR</sequence>